<keyword evidence="3" id="KW-1185">Reference proteome</keyword>
<name>A0A848FDW9_9BURK</name>
<dbReference type="InterPro" id="IPR027584">
    <property type="entry name" value="TrbK_RP4"/>
</dbReference>
<dbReference type="NCBIfam" id="TIGR04359">
    <property type="entry name" value="TrbK_RP4"/>
    <property type="match status" value="1"/>
</dbReference>
<feature type="chain" id="PRO_5032772792" evidence="1">
    <location>
        <begin position="19"/>
        <end position="74"/>
    </location>
</feature>
<organism evidence="2 3">
    <name type="scientific">Azohydromonas caseinilytica</name>
    <dbReference type="NCBI Taxonomy" id="2728836"/>
    <lineage>
        <taxon>Bacteria</taxon>
        <taxon>Pseudomonadati</taxon>
        <taxon>Pseudomonadota</taxon>
        <taxon>Betaproteobacteria</taxon>
        <taxon>Burkholderiales</taxon>
        <taxon>Sphaerotilaceae</taxon>
        <taxon>Azohydromonas</taxon>
    </lineage>
</organism>
<evidence type="ECO:0000313" key="2">
    <source>
        <dbReference type="EMBL" id="NML17015.1"/>
    </source>
</evidence>
<gene>
    <name evidence="2" type="primary">trbK</name>
    <name evidence="2" type="ORF">HHL10_18700</name>
</gene>
<evidence type="ECO:0000256" key="1">
    <source>
        <dbReference type="SAM" id="SignalP"/>
    </source>
</evidence>
<accession>A0A848FDW9</accession>
<feature type="signal peptide" evidence="1">
    <location>
        <begin position="1"/>
        <end position="18"/>
    </location>
</feature>
<dbReference type="PROSITE" id="PS51257">
    <property type="entry name" value="PROKAR_LIPOPROTEIN"/>
    <property type="match status" value="1"/>
</dbReference>
<dbReference type="RefSeq" id="WP_169161915.1">
    <property type="nucleotide sequence ID" value="NZ_JABBFW010000014.1"/>
</dbReference>
<comment type="caution">
    <text evidence="2">The sequence shown here is derived from an EMBL/GenBank/DDBJ whole genome shotgun (WGS) entry which is preliminary data.</text>
</comment>
<keyword evidence="2" id="KW-0449">Lipoprotein</keyword>
<evidence type="ECO:0000313" key="3">
    <source>
        <dbReference type="Proteomes" id="UP000574067"/>
    </source>
</evidence>
<dbReference type="EMBL" id="JABBFW010000014">
    <property type="protein sequence ID" value="NML17015.1"/>
    <property type="molecule type" value="Genomic_DNA"/>
</dbReference>
<reference evidence="2 3" key="1">
    <citation type="submission" date="2020-04" db="EMBL/GenBank/DDBJ databases">
        <title>Azohydromonas sp. isolated from soil.</title>
        <authorList>
            <person name="Dahal R.H."/>
        </authorList>
    </citation>
    <scope>NUCLEOTIDE SEQUENCE [LARGE SCALE GENOMIC DNA]</scope>
    <source>
        <strain evidence="2 3">G-1-1-14</strain>
    </source>
</reference>
<dbReference type="AlphaFoldDB" id="A0A848FDW9"/>
<proteinExistence type="predicted"/>
<dbReference type="Proteomes" id="UP000574067">
    <property type="component" value="Unassembled WGS sequence"/>
</dbReference>
<keyword evidence="1" id="KW-0732">Signal</keyword>
<protein>
    <submittedName>
        <fullName evidence="2">Entry exclusion lipoprotein TrbK</fullName>
    </submittedName>
</protein>
<sequence>MRRPALALAIAAAAFLGACSPRTETPPSDDALPEVNEANCRPEAIKALPKRIREDFASRCFRSGTFSPSPPRHW</sequence>